<evidence type="ECO:0000313" key="3">
    <source>
        <dbReference type="EMBL" id="MBD3943043.1"/>
    </source>
</evidence>
<proteinExistence type="predicted"/>
<dbReference type="RefSeq" id="WP_191172646.1">
    <property type="nucleotide sequence ID" value="NZ_JACXZS010000010.1"/>
</dbReference>
<keyword evidence="4" id="KW-1185">Reference proteome</keyword>
<keyword evidence="2" id="KW-0732">Signal</keyword>
<dbReference type="EMBL" id="JACXZS010000010">
    <property type="protein sequence ID" value="MBD3943043.1"/>
    <property type="molecule type" value="Genomic_DNA"/>
</dbReference>
<comment type="caution">
    <text evidence="3">The sequence shown here is derived from an EMBL/GenBank/DDBJ whole genome shotgun (WGS) entry which is preliminary data.</text>
</comment>
<feature type="signal peptide" evidence="2">
    <location>
        <begin position="1"/>
        <end position="28"/>
    </location>
</feature>
<feature type="chain" id="PRO_5045755557" description="Lactococcin 972 family bacteriocin" evidence="2">
    <location>
        <begin position="29"/>
        <end position="113"/>
    </location>
</feature>
<reference evidence="3 4" key="1">
    <citation type="submission" date="2020-09" db="EMBL/GenBank/DDBJ databases">
        <title>Isolation and identification of active actinomycetes.</title>
        <authorList>
            <person name="Li X."/>
        </authorList>
    </citation>
    <scope>NUCLEOTIDE SEQUENCE [LARGE SCALE GENOMIC DNA]</scope>
    <source>
        <strain evidence="3 4">NEAU-LLC</strain>
    </source>
</reference>
<feature type="region of interest" description="Disordered" evidence="1">
    <location>
        <begin position="47"/>
        <end position="69"/>
    </location>
</feature>
<protein>
    <recommendedName>
        <fullName evidence="5">Lactococcin 972 family bacteriocin</fullName>
    </recommendedName>
</protein>
<evidence type="ECO:0000313" key="4">
    <source>
        <dbReference type="Proteomes" id="UP000598426"/>
    </source>
</evidence>
<sequence>MNKSSKITAAAALALVPAVAGVAAPASAASGSLTCATGQQVVLTSSLSGTSGATSSTQTTHVHATAGGNFTTPFTGFGDKVSRSAGYRSSSWSATAAYAFKPAPYAVCGAGGV</sequence>
<name>A0ABR8NRA5_9MICO</name>
<accession>A0ABR8NRA5</accession>
<evidence type="ECO:0008006" key="5">
    <source>
        <dbReference type="Google" id="ProtNLM"/>
    </source>
</evidence>
<evidence type="ECO:0000256" key="2">
    <source>
        <dbReference type="SAM" id="SignalP"/>
    </source>
</evidence>
<organism evidence="3 4">
    <name type="scientific">Microbacterium helvum</name>
    <dbReference type="NCBI Taxonomy" id="2773713"/>
    <lineage>
        <taxon>Bacteria</taxon>
        <taxon>Bacillati</taxon>
        <taxon>Actinomycetota</taxon>
        <taxon>Actinomycetes</taxon>
        <taxon>Micrococcales</taxon>
        <taxon>Microbacteriaceae</taxon>
        <taxon>Microbacterium</taxon>
    </lineage>
</organism>
<dbReference type="Proteomes" id="UP000598426">
    <property type="component" value="Unassembled WGS sequence"/>
</dbReference>
<evidence type="ECO:0000256" key="1">
    <source>
        <dbReference type="SAM" id="MobiDB-lite"/>
    </source>
</evidence>
<gene>
    <name evidence="3" type="ORF">IF188_15210</name>
</gene>